<sequence length="79" mass="9435">MPSELWEDREDREDVDFYGIREAGNIWQTPNRHEVGQNAISESREEKVKTTDIIQRQTNTLPRARRKQDFSVFKAKEEQ</sequence>
<dbReference type="Proteomes" id="UP000297527">
    <property type="component" value="Unassembled WGS sequence"/>
</dbReference>
<comment type="caution">
    <text evidence="2">The sequence shown here is derived from an EMBL/GenBank/DDBJ whole genome shotgun (WGS) entry which is preliminary data.</text>
</comment>
<accession>A0A4Z1ID55</accession>
<feature type="compositionally biased region" description="Polar residues" evidence="1">
    <location>
        <begin position="52"/>
        <end position="61"/>
    </location>
</feature>
<evidence type="ECO:0000256" key="1">
    <source>
        <dbReference type="SAM" id="MobiDB-lite"/>
    </source>
</evidence>
<keyword evidence="3" id="KW-1185">Reference proteome</keyword>
<evidence type="ECO:0000313" key="3">
    <source>
        <dbReference type="Proteomes" id="UP000297527"/>
    </source>
</evidence>
<protein>
    <submittedName>
        <fullName evidence="2">Uncharacterized protein</fullName>
    </submittedName>
</protein>
<organism evidence="2 3">
    <name type="scientific">Botryotinia convoluta</name>
    <dbReference type="NCBI Taxonomy" id="54673"/>
    <lineage>
        <taxon>Eukaryota</taxon>
        <taxon>Fungi</taxon>
        <taxon>Dikarya</taxon>
        <taxon>Ascomycota</taxon>
        <taxon>Pezizomycotina</taxon>
        <taxon>Leotiomycetes</taxon>
        <taxon>Helotiales</taxon>
        <taxon>Sclerotiniaceae</taxon>
        <taxon>Botryotinia</taxon>
    </lineage>
</organism>
<feature type="region of interest" description="Disordered" evidence="1">
    <location>
        <begin position="38"/>
        <end position="79"/>
    </location>
</feature>
<dbReference type="EMBL" id="PQXN01000043">
    <property type="protein sequence ID" value="TGO59561.1"/>
    <property type="molecule type" value="Genomic_DNA"/>
</dbReference>
<dbReference type="AlphaFoldDB" id="A0A4Z1ID55"/>
<reference evidence="2 3" key="1">
    <citation type="submission" date="2017-12" db="EMBL/GenBank/DDBJ databases">
        <title>Comparative genomics of Botrytis spp.</title>
        <authorList>
            <person name="Valero-Jimenez C.A."/>
            <person name="Tapia P."/>
            <person name="Veloso J."/>
            <person name="Silva-Moreno E."/>
            <person name="Staats M."/>
            <person name="Valdes J.H."/>
            <person name="Van Kan J.A.L."/>
        </authorList>
    </citation>
    <scope>NUCLEOTIDE SEQUENCE [LARGE SCALE GENOMIC DNA]</scope>
    <source>
        <strain evidence="2 3">MUCL11595</strain>
    </source>
</reference>
<name>A0A4Z1ID55_9HELO</name>
<evidence type="ECO:0000313" key="2">
    <source>
        <dbReference type="EMBL" id="TGO59561.1"/>
    </source>
</evidence>
<proteinExistence type="predicted"/>
<gene>
    <name evidence="2" type="ORF">BCON_0043g00200</name>
</gene>